<evidence type="ECO:0000256" key="1">
    <source>
        <dbReference type="SAM" id="SignalP"/>
    </source>
</evidence>
<evidence type="ECO:0000313" key="2">
    <source>
        <dbReference type="EMBL" id="PSC05160.1"/>
    </source>
</evidence>
<reference evidence="3" key="1">
    <citation type="submission" date="2018-03" db="EMBL/GenBank/DDBJ databases">
        <authorList>
            <person name="Sun L."/>
            <person name="Liu H."/>
            <person name="Chen W."/>
            <person name="Huang K."/>
            <person name="Liu W."/>
            <person name="Gao X."/>
        </authorList>
    </citation>
    <scope>NUCLEOTIDE SEQUENCE [LARGE SCALE GENOMIC DNA]</scope>
    <source>
        <strain evidence="3">SH9</strain>
    </source>
</reference>
<proteinExistence type="predicted"/>
<feature type="chain" id="PRO_5015780671" description="Glycine zipper domain-containing protein" evidence="1">
    <location>
        <begin position="20"/>
        <end position="90"/>
    </location>
</feature>
<keyword evidence="1" id="KW-0732">Signal</keyword>
<evidence type="ECO:0008006" key="4">
    <source>
        <dbReference type="Google" id="ProtNLM"/>
    </source>
</evidence>
<name>A0A2T1HU95_9HYPH</name>
<accession>A0A2T1HU95</accession>
<dbReference type="Proteomes" id="UP000239772">
    <property type="component" value="Unassembled WGS sequence"/>
</dbReference>
<dbReference type="RefSeq" id="WP_106336651.1">
    <property type="nucleotide sequence ID" value="NZ_PVZS01000009.1"/>
</dbReference>
<dbReference type="EMBL" id="PVZS01000009">
    <property type="protein sequence ID" value="PSC05160.1"/>
    <property type="molecule type" value="Genomic_DNA"/>
</dbReference>
<sequence length="90" mass="8792">MKMKALALLVIAAPLAACGYTPRDRAISGGLIGAGAGAIVGGAAAGTAGGALAGAAIGGVGGAIIGHATAPRHHCYARDRYGYRVRVRCY</sequence>
<evidence type="ECO:0000313" key="3">
    <source>
        <dbReference type="Proteomes" id="UP000239772"/>
    </source>
</evidence>
<dbReference type="AlphaFoldDB" id="A0A2T1HU95"/>
<comment type="caution">
    <text evidence="2">The sequence shown here is derived from an EMBL/GenBank/DDBJ whole genome shotgun (WGS) entry which is preliminary data.</text>
</comment>
<keyword evidence="3" id="KW-1185">Reference proteome</keyword>
<organism evidence="2 3">
    <name type="scientific">Alsobacter soli</name>
    <dbReference type="NCBI Taxonomy" id="2109933"/>
    <lineage>
        <taxon>Bacteria</taxon>
        <taxon>Pseudomonadati</taxon>
        <taxon>Pseudomonadota</taxon>
        <taxon>Alphaproteobacteria</taxon>
        <taxon>Hyphomicrobiales</taxon>
        <taxon>Alsobacteraceae</taxon>
        <taxon>Alsobacter</taxon>
    </lineage>
</organism>
<feature type="signal peptide" evidence="1">
    <location>
        <begin position="1"/>
        <end position="19"/>
    </location>
</feature>
<protein>
    <recommendedName>
        <fullName evidence="4">Glycine zipper domain-containing protein</fullName>
    </recommendedName>
</protein>
<gene>
    <name evidence="2" type="ORF">SLNSH_10105</name>
</gene>